<gene>
    <name evidence="1" type="ORF">NECAME_13379</name>
</gene>
<proteinExistence type="predicted"/>
<keyword evidence="2" id="KW-1185">Reference proteome</keyword>
<accession>W2SW73</accession>
<sequence>MAEPPLLPKPTTQQQPAKVILIPHATQQPTQQVYLLQPNTGQQQVGNLVVSMSLWCTDLSRIIHKA</sequence>
<evidence type="ECO:0000313" key="1">
    <source>
        <dbReference type="EMBL" id="ETN73870.1"/>
    </source>
</evidence>
<reference evidence="2" key="1">
    <citation type="journal article" date="2014" name="Nat. Genet.">
        <title>Genome of the human hookworm Necator americanus.</title>
        <authorList>
            <person name="Tang Y.T."/>
            <person name="Gao X."/>
            <person name="Rosa B.A."/>
            <person name="Abubucker S."/>
            <person name="Hallsworth-Pepin K."/>
            <person name="Martin J."/>
            <person name="Tyagi R."/>
            <person name="Heizer E."/>
            <person name="Zhang X."/>
            <person name="Bhonagiri-Palsikar V."/>
            <person name="Minx P."/>
            <person name="Warren W.C."/>
            <person name="Wang Q."/>
            <person name="Zhan B."/>
            <person name="Hotez P.J."/>
            <person name="Sternberg P.W."/>
            <person name="Dougall A."/>
            <person name="Gaze S.T."/>
            <person name="Mulvenna J."/>
            <person name="Sotillo J."/>
            <person name="Ranganathan S."/>
            <person name="Rabelo E.M."/>
            <person name="Wilson R.K."/>
            <person name="Felgner P.L."/>
            <person name="Bethony J."/>
            <person name="Hawdon J.M."/>
            <person name="Gasser R.B."/>
            <person name="Loukas A."/>
            <person name="Mitreva M."/>
        </authorList>
    </citation>
    <scope>NUCLEOTIDE SEQUENCE [LARGE SCALE GENOMIC DNA]</scope>
</reference>
<dbReference type="KEGG" id="nai:NECAME_13379"/>
<dbReference type="AlphaFoldDB" id="W2SW73"/>
<evidence type="ECO:0000313" key="2">
    <source>
        <dbReference type="Proteomes" id="UP000053676"/>
    </source>
</evidence>
<dbReference type="EMBL" id="KI660408">
    <property type="protein sequence ID" value="ETN73870.1"/>
    <property type="molecule type" value="Genomic_DNA"/>
</dbReference>
<organism evidence="1 2">
    <name type="scientific">Necator americanus</name>
    <name type="common">Human hookworm</name>
    <dbReference type="NCBI Taxonomy" id="51031"/>
    <lineage>
        <taxon>Eukaryota</taxon>
        <taxon>Metazoa</taxon>
        <taxon>Ecdysozoa</taxon>
        <taxon>Nematoda</taxon>
        <taxon>Chromadorea</taxon>
        <taxon>Rhabditida</taxon>
        <taxon>Rhabditina</taxon>
        <taxon>Rhabditomorpha</taxon>
        <taxon>Strongyloidea</taxon>
        <taxon>Ancylostomatidae</taxon>
        <taxon>Bunostominae</taxon>
        <taxon>Necator</taxon>
    </lineage>
</organism>
<dbReference type="Proteomes" id="UP000053676">
    <property type="component" value="Unassembled WGS sequence"/>
</dbReference>
<name>W2SW73_NECAM</name>
<protein>
    <submittedName>
        <fullName evidence="1">Uncharacterized protein</fullName>
    </submittedName>
</protein>